<proteinExistence type="predicted"/>
<organism evidence="1 2">
    <name type="scientific">Prorocentrum cordatum</name>
    <dbReference type="NCBI Taxonomy" id="2364126"/>
    <lineage>
        <taxon>Eukaryota</taxon>
        <taxon>Sar</taxon>
        <taxon>Alveolata</taxon>
        <taxon>Dinophyceae</taxon>
        <taxon>Prorocentrales</taxon>
        <taxon>Prorocentraceae</taxon>
        <taxon>Prorocentrum</taxon>
    </lineage>
</organism>
<protein>
    <recommendedName>
        <fullName evidence="3">Solute carrier family 40 protein</fullName>
    </recommendedName>
</protein>
<evidence type="ECO:0000313" key="1">
    <source>
        <dbReference type="EMBL" id="CAK0834690.1"/>
    </source>
</evidence>
<reference evidence="1" key="1">
    <citation type="submission" date="2023-10" db="EMBL/GenBank/DDBJ databases">
        <authorList>
            <person name="Chen Y."/>
            <person name="Shah S."/>
            <person name="Dougan E. K."/>
            <person name="Thang M."/>
            <person name="Chan C."/>
        </authorList>
    </citation>
    <scope>NUCLEOTIDE SEQUENCE [LARGE SCALE GENOMIC DNA]</scope>
</reference>
<keyword evidence="2" id="KW-1185">Reference proteome</keyword>
<evidence type="ECO:0000313" key="2">
    <source>
        <dbReference type="Proteomes" id="UP001189429"/>
    </source>
</evidence>
<dbReference type="Proteomes" id="UP001189429">
    <property type="component" value="Unassembled WGS sequence"/>
</dbReference>
<dbReference type="EMBL" id="CAUYUJ010012847">
    <property type="protein sequence ID" value="CAK0834690.1"/>
    <property type="molecule type" value="Genomic_DNA"/>
</dbReference>
<gene>
    <name evidence="1" type="ORF">PCOR1329_LOCUS32052</name>
</gene>
<comment type="caution">
    <text evidence="1">The sequence shown here is derived from an EMBL/GenBank/DDBJ whole genome shotgun (WGS) entry which is preliminary data.</text>
</comment>
<accession>A0ABN9SRV3</accession>
<evidence type="ECO:0008006" key="3">
    <source>
        <dbReference type="Google" id="ProtNLM"/>
    </source>
</evidence>
<sequence length="159" mass="16850">MCCSTPPVLLACWGFQGGLVATAGFASESPSESPGRDMGSSGIVFCVFPQVVDCLLISVGARATLCRWRELLPKTADDGARSQLEGQTVGEWCSRHVQFAITFMQLFWALCSMGSVFNTLAGSAAASGSLAPRCPQLLAPLWREGCSEEEEEEPAGPPC</sequence>
<name>A0ABN9SRV3_9DINO</name>